<dbReference type="Pfam" id="PF00015">
    <property type="entry name" value="MCPsignal"/>
    <property type="match status" value="1"/>
</dbReference>
<proteinExistence type="inferred from homology"/>
<dbReference type="InterPro" id="IPR004090">
    <property type="entry name" value="Chemotax_Me-accpt_rcpt"/>
</dbReference>
<dbReference type="SMART" id="SM01049">
    <property type="entry name" value="Cache_2"/>
    <property type="match status" value="1"/>
</dbReference>
<evidence type="ECO:0000256" key="3">
    <source>
        <dbReference type="ARBA" id="ARBA00022500"/>
    </source>
</evidence>
<comment type="subcellular location">
    <subcellularLocation>
        <location evidence="1">Cell membrane</location>
        <topology evidence="1">Multi-pass membrane protein</topology>
    </subcellularLocation>
</comment>
<feature type="transmembrane region" description="Helical" evidence="10">
    <location>
        <begin position="186"/>
        <end position="208"/>
    </location>
</feature>
<comment type="similarity">
    <text evidence="7">Belongs to the methyl-accepting chemotaxis (MCP) protein family.</text>
</comment>
<feature type="region of interest" description="Disordered" evidence="9">
    <location>
        <begin position="265"/>
        <end position="289"/>
    </location>
</feature>
<comment type="caution">
    <text evidence="14">The sequence shown here is derived from an EMBL/GenBank/DDBJ whole genome shotgun (WGS) entry which is preliminary data.</text>
</comment>
<reference evidence="14" key="2">
    <citation type="submission" date="2023-07" db="EMBL/GenBank/DDBJ databases">
        <authorList>
            <person name="Shen H."/>
        </authorList>
    </citation>
    <scope>NUCLEOTIDE SEQUENCE</scope>
    <source>
        <strain evidence="14">TNR-22</strain>
    </source>
</reference>
<evidence type="ECO:0000256" key="7">
    <source>
        <dbReference type="ARBA" id="ARBA00029447"/>
    </source>
</evidence>
<dbReference type="RefSeq" id="WP_304374613.1">
    <property type="nucleotide sequence ID" value="NZ_JAUOZU010000001.1"/>
</dbReference>
<evidence type="ECO:0000259" key="13">
    <source>
        <dbReference type="PROSITE" id="PS50885"/>
    </source>
</evidence>
<keyword evidence="4 10" id="KW-0812">Transmembrane</keyword>
<evidence type="ECO:0000256" key="11">
    <source>
        <dbReference type="SAM" id="SignalP"/>
    </source>
</evidence>
<keyword evidence="11" id="KW-0732">Signal</keyword>
<dbReference type="SUPFAM" id="SSF58104">
    <property type="entry name" value="Methyl-accepting chemotaxis protein (MCP) signaling domain"/>
    <property type="match status" value="1"/>
</dbReference>
<name>A0ABT8YGM9_9HYPH</name>
<dbReference type="PANTHER" id="PTHR43531">
    <property type="entry name" value="PROTEIN ICFG"/>
    <property type="match status" value="1"/>
</dbReference>
<reference evidence="14" key="1">
    <citation type="journal article" date="2015" name="Int. J. Syst. Evol. Microbiol.">
        <title>Rhizobium alvei sp. nov., isolated from a freshwater river.</title>
        <authorList>
            <person name="Sheu S.Y."/>
            <person name="Huang H.W."/>
            <person name="Young C.C."/>
            <person name="Chen W.M."/>
        </authorList>
    </citation>
    <scope>NUCLEOTIDE SEQUENCE</scope>
    <source>
        <strain evidence="14">TNR-22</strain>
    </source>
</reference>
<evidence type="ECO:0000256" key="8">
    <source>
        <dbReference type="PROSITE-ProRule" id="PRU00284"/>
    </source>
</evidence>
<dbReference type="InterPro" id="IPR033480">
    <property type="entry name" value="sCache_2"/>
</dbReference>
<dbReference type="CDD" id="cd06225">
    <property type="entry name" value="HAMP"/>
    <property type="match status" value="1"/>
</dbReference>
<keyword evidence="8" id="KW-0807">Transducer</keyword>
<feature type="signal peptide" evidence="11">
    <location>
        <begin position="1"/>
        <end position="24"/>
    </location>
</feature>
<keyword evidence="15" id="KW-1185">Reference proteome</keyword>
<accession>A0ABT8YGM9</accession>
<dbReference type="InterPro" id="IPR003660">
    <property type="entry name" value="HAMP_dom"/>
</dbReference>
<dbReference type="Gene3D" id="3.30.450.20">
    <property type="entry name" value="PAS domain"/>
    <property type="match status" value="1"/>
</dbReference>
<evidence type="ECO:0000313" key="15">
    <source>
        <dbReference type="Proteomes" id="UP001174932"/>
    </source>
</evidence>
<dbReference type="EMBL" id="JAUOZU010000001">
    <property type="protein sequence ID" value="MDO6962736.1"/>
    <property type="molecule type" value="Genomic_DNA"/>
</dbReference>
<dbReference type="PRINTS" id="PR00260">
    <property type="entry name" value="CHEMTRNSDUCR"/>
</dbReference>
<feature type="domain" description="Methyl-accepting transducer" evidence="12">
    <location>
        <begin position="347"/>
        <end position="576"/>
    </location>
</feature>
<evidence type="ECO:0000256" key="10">
    <source>
        <dbReference type="SAM" id="Phobius"/>
    </source>
</evidence>
<keyword evidence="2" id="KW-1003">Cell membrane</keyword>
<dbReference type="InterPro" id="IPR004089">
    <property type="entry name" value="MCPsignal_dom"/>
</dbReference>
<evidence type="ECO:0000256" key="5">
    <source>
        <dbReference type="ARBA" id="ARBA00022989"/>
    </source>
</evidence>
<organism evidence="14 15">
    <name type="scientific">Rhizobium alvei</name>
    <dbReference type="NCBI Taxonomy" id="1132659"/>
    <lineage>
        <taxon>Bacteria</taxon>
        <taxon>Pseudomonadati</taxon>
        <taxon>Pseudomonadota</taxon>
        <taxon>Alphaproteobacteria</taxon>
        <taxon>Hyphomicrobiales</taxon>
        <taxon>Rhizobiaceae</taxon>
        <taxon>Rhizobium/Agrobacterium group</taxon>
        <taxon>Rhizobium</taxon>
    </lineage>
</organism>
<dbReference type="SMART" id="SM00283">
    <property type="entry name" value="MA"/>
    <property type="match status" value="1"/>
</dbReference>
<keyword evidence="6 10" id="KW-0472">Membrane</keyword>
<keyword evidence="3" id="KW-0145">Chemotaxis</keyword>
<sequence>MKNLTVSQKIFLLAAMAITIMASAMVYRTFEATEAIVAERKTMLVGMNDVAVSILEQYHKQEVAGTMTREAAQKAAITEVMALRYGKEGYFWINDLDGIMVAHAMKPAMNGKSQLDLKDPNGVYIFREMIKVARESGEGYVDYWWPKPGNEDPVQKYSHIKAYAPWNYIVGNGVYGDDIAAIQRQAMIQTGLIILFAVIANIGCAFGIGRSISLPLNRLKDVMARVAHNDTSEAVPHVDRGDEIGKIAGALVLLRNSMIERQELERNKDAQQAAIDESRRRTEDVTRASHEKQQAVVARFAKAFEQLSGGDLTVRIDELPGEYRKLGDDFNMAIGNLSETMARISSSTGTLTRSIDEINVAVGQLSTRTESQAANLEETAAAIAEISKTVRDSDTNIKTARTMASEAKTDAATSGGIVNQAIEAMGRIENSSSRIGEIIGVIDEIAFQTNLLALNAGVEAARAGEAGKGFAVVAQEVRELAQRSATAAREIKALINESSSQVGAGVELVEATGKALSGIDHHVIGINDAILRVAALAQEQSAGISEINTAINQIDQMTQHNAAMVEETTAATMTLAAEAQSLQELLAAFRIGMPSQQQAHRRVA</sequence>
<dbReference type="SMART" id="SM00304">
    <property type="entry name" value="HAMP"/>
    <property type="match status" value="2"/>
</dbReference>
<evidence type="ECO:0000256" key="9">
    <source>
        <dbReference type="SAM" id="MobiDB-lite"/>
    </source>
</evidence>
<dbReference type="CDD" id="cd11386">
    <property type="entry name" value="MCP_signal"/>
    <property type="match status" value="1"/>
</dbReference>
<evidence type="ECO:0000259" key="12">
    <source>
        <dbReference type="PROSITE" id="PS50111"/>
    </source>
</evidence>
<dbReference type="PANTHER" id="PTHR43531:SF11">
    <property type="entry name" value="METHYL-ACCEPTING CHEMOTAXIS PROTEIN 3"/>
    <property type="match status" value="1"/>
</dbReference>
<feature type="chain" id="PRO_5045841894" evidence="11">
    <location>
        <begin position="25"/>
        <end position="604"/>
    </location>
</feature>
<evidence type="ECO:0000256" key="4">
    <source>
        <dbReference type="ARBA" id="ARBA00022692"/>
    </source>
</evidence>
<dbReference type="InterPro" id="IPR051310">
    <property type="entry name" value="MCP_chemotaxis"/>
</dbReference>
<feature type="compositionally biased region" description="Basic and acidic residues" evidence="9">
    <location>
        <begin position="276"/>
        <end position="289"/>
    </location>
</feature>
<protein>
    <submittedName>
        <fullName evidence="14">Methyl-accepting chemotaxis protein</fullName>
    </submittedName>
</protein>
<evidence type="ECO:0000256" key="6">
    <source>
        <dbReference type="ARBA" id="ARBA00023136"/>
    </source>
</evidence>
<dbReference type="Pfam" id="PF00672">
    <property type="entry name" value="HAMP"/>
    <property type="match status" value="1"/>
</dbReference>
<feature type="domain" description="HAMP" evidence="13">
    <location>
        <begin position="210"/>
        <end position="263"/>
    </location>
</feature>
<dbReference type="Gene3D" id="6.10.340.10">
    <property type="match status" value="1"/>
</dbReference>
<evidence type="ECO:0000256" key="1">
    <source>
        <dbReference type="ARBA" id="ARBA00004651"/>
    </source>
</evidence>
<dbReference type="Proteomes" id="UP001174932">
    <property type="component" value="Unassembled WGS sequence"/>
</dbReference>
<dbReference type="PROSITE" id="PS50111">
    <property type="entry name" value="CHEMOTAXIS_TRANSDUC_2"/>
    <property type="match status" value="1"/>
</dbReference>
<dbReference type="PROSITE" id="PS50885">
    <property type="entry name" value="HAMP"/>
    <property type="match status" value="2"/>
</dbReference>
<feature type="domain" description="HAMP" evidence="13">
    <location>
        <begin position="291"/>
        <end position="342"/>
    </location>
</feature>
<evidence type="ECO:0000313" key="14">
    <source>
        <dbReference type="EMBL" id="MDO6962736.1"/>
    </source>
</evidence>
<dbReference type="SUPFAM" id="SSF158472">
    <property type="entry name" value="HAMP domain-like"/>
    <property type="match status" value="1"/>
</dbReference>
<dbReference type="Gene3D" id="1.10.287.950">
    <property type="entry name" value="Methyl-accepting chemotaxis protein"/>
    <property type="match status" value="1"/>
</dbReference>
<evidence type="ECO:0000256" key="2">
    <source>
        <dbReference type="ARBA" id="ARBA00022475"/>
    </source>
</evidence>
<dbReference type="Pfam" id="PF17200">
    <property type="entry name" value="sCache_2"/>
    <property type="match status" value="1"/>
</dbReference>
<gene>
    <name evidence="14" type="ORF">Q4481_02135</name>
</gene>
<keyword evidence="5 10" id="KW-1133">Transmembrane helix</keyword>